<reference evidence="1 2" key="1">
    <citation type="submission" date="2019-05" db="EMBL/GenBank/DDBJ databases">
        <title>Another draft genome of Portunus trituberculatus and its Hox gene families provides insights of decapod evolution.</title>
        <authorList>
            <person name="Jeong J.-H."/>
            <person name="Song I."/>
            <person name="Kim S."/>
            <person name="Choi T."/>
            <person name="Kim D."/>
            <person name="Ryu S."/>
            <person name="Kim W."/>
        </authorList>
    </citation>
    <scope>NUCLEOTIDE SEQUENCE [LARGE SCALE GENOMIC DNA]</scope>
    <source>
        <tissue evidence="1">Muscle</tissue>
    </source>
</reference>
<name>A0A5B7HE55_PORTR</name>
<gene>
    <name evidence="1" type="ORF">E2C01_065307</name>
</gene>
<dbReference type="EMBL" id="VSRR010032183">
    <property type="protein sequence ID" value="MPC71041.1"/>
    <property type="molecule type" value="Genomic_DNA"/>
</dbReference>
<proteinExistence type="predicted"/>
<evidence type="ECO:0000313" key="2">
    <source>
        <dbReference type="Proteomes" id="UP000324222"/>
    </source>
</evidence>
<comment type="caution">
    <text evidence="1">The sequence shown here is derived from an EMBL/GenBank/DDBJ whole genome shotgun (WGS) entry which is preliminary data.</text>
</comment>
<evidence type="ECO:0000313" key="1">
    <source>
        <dbReference type="EMBL" id="MPC71041.1"/>
    </source>
</evidence>
<dbReference type="Proteomes" id="UP000324222">
    <property type="component" value="Unassembled WGS sequence"/>
</dbReference>
<organism evidence="1 2">
    <name type="scientific">Portunus trituberculatus</name>
    <name type="common">Swimming crab</name>
    <name type="synonym">Neptunus trituberculatus</name>
    <dbReference type="NCBI Taxonomy" id="210409"/>
    <lineage>
        <taxon>Eukaryota</taxon>
        <taxon>Metazoa</taxon>
        <taxon>Ecdysozoa</taxon>
        <taxon>Arthropoda</taxon>
        <taxon>Crustacea</taxon>
        <taxon>Multicrustacea</taxon>
        <taxon>Malacostraca</taxon>
        <taxon>Eumalacostraca</taxon>
        <taxon>Eucarida</taxon>
        <taxon>Decapoda</taxon>
        <taxon>Pleocyemata</taxon>
        <taxon>Brachyura</taxon>
        <taxon>Eubrachyura</taxon>
        <taxon>Portunoidea</taxon>
        <taxon>Portunidae</taxon>
        <taxon>Portuninae</taxon>
        <taxon>Portunus</taxon>
    </lineage>
</organism>
<keyword evidence="2" id="KW-1185">Reference proteome</keyword>
<accession>A0A5B7HE55</accession>
<protein>
    <submittedName>
        <fullName evidence="1">Uncharacterized protein</fullName>
    </submittedName>
</protein>
<dbReference type="PROSITE" id="PS51257">
    <property type="entry name" value="PROKAR_LIPOPROTEIN"/>
    <property type="match status" value="1"/>
</dbReference>
<dbReference type="AlphaFoldDB" id="A0A5B7HE55"/>
<sequence length="126" mass="13655">MNAWRSPQSLQRNAALVLGLVCGGASCRGRHLQLCPNLLRDRDASRMRSHEAASVPPFGLIGSLHSCCQPLMEWHHFLKAAGVIFASHLLGADGVGGRVELLELPPRPKAYEVVMTCCWVAITAQA</sequence>